<name>A0AAD7RXI7_9TELE</name>
<organism evidence="2 3">
    <name type="scientific">Aldrovandia affinis</name>
    <dbReference type="NCBI Taxonomy" id="143900"/>
    <lineage>
        <taxon>Eukaryota</taxon>
        <taxon>Metazoa</taxon>
        <taxon>Chordata</taxon>
        <taxon>Craniata</taxon>
        <taxon>Vertebrata</taxon>
        <taxon>Euteleostomi</taxon>
        <taxon>Actinopterygii</taxon>
        <taxon>Neopterygii</taxon>
        <taxon>Teleostei</taxon>
        <taxon>Notacanthiformes</taxon>
        <taxon>Halosauridae</taxon>
        <taxon>Aldrovandia</taxon>
    </lineage>
</organism>
<evidence type="ECO:0000256" key="1">
    <source>
        <dbReference type="SAM" id="MobiDB-lite"/>
    </source>
</evidence>
<gene>
    <name evidence="2" type="ORF">AAFF_G00079160</name>
</gene>
<evidence type="ECO:0000313" key="3">
    <source>
        <dbReference type="Proteomes" id="UP001221898"/>
    </source>
</evidence>
<comment type="caution">
    <text evidence="2">The sequence shown here is derived from an EMBL/GenBank/DDBJ whole genome shotgun (WGS) entry which is preliminary data.</text>
</comment>
<accession>A0AAD7RXI7</accession>
<feature type="region of interest" description="Disordered" evidence="1">
    <location>
        <begin position="28"/>
        <end position="84"/>
    </location>
</feature>
<sequence>MTHLSAVDSPQESRVALKGMWTPKAEAISWGPSIQTESLRATSGPTSATRRGSSAADNGGEGGRQPPVREGSPGPRLACEGRGRAWAGRRPARFRYGQQRWGQHAGRPHGVFPVACFAGGAWPCCVSREGVGHGSDVSLG</sequence>
<reference evidence="2" key="1">
    <citation type="journal article" date="2023" name="Science">
        <title>Genome structures resolve the early diversification of teleost fishes.</title>
        <authorList>
            <person name="Parey E."/>
            <person name="Louis A."/>
            <person name="Montfort J."/>
            <person name="Bouchez O."/>
            <person name="Roques C."/>
            <person name="Iampietro C."/>
            <person name="Lluch J."/>
            <person name="Castinel A."/>
            <person name="Donnadieu C."/>
            <person name="Desvignes T."/>
            <person name="Floi Bucao C."/>
            <person name="Jouanno E."/>
            <person name="Wen M."/>
            <person name="Mejri S."/>
            <person name="Dirks R."/>
            <person name="Jansen H."/>
            <person name="Henkel C."/>
            <person name="Chen W.J."/>
            <person name="Zahm M."/>
            <person name="Cabau C."/>
            <person name="Klopp C."/>
            <person name="Thompson A.W."/>
            <person name="Robinson-Rechavi M."/>
            <person name="Braasch I."/>
            <person name="Lecointre G."/>
            <person name="Bobe J."/>
            <person name="Postlethwait J.H."/>
            <person name="Berthelot C."/>
            <person name="Roest Crollius H."/>
            <person name="Guiguen Y."/>
        </authorList>
    </citation>
    <scope>NUCLEOTIDE SEQUENCE</scope>
    <source>
        <strain evidence="2">NC1722</strain>
    </source>
</reference>
<protein>
    <submittedName>
        <fullName evidence="2">Uncharacterized protein</fullName>
    </submittedName>
</protein>
<dbReference type="Proteomes" id="UP001221898">
    <property type="component" value="Unassembled WGS sequence"/>
</dbReference>
<feature type="compositionally biased region" description="Polar residues" evidence="1">
    <location>
        <begin position="32"/>
        <end position="56"/>
    </location>
</feature>
<proteinExistence type="predicted"/>
<dbReference type="AlphaFoldDB" id="A0AAD7RXI7"/>
<keyword evidence="3" id="KW-1185">Reference proteome</keyword>
<evidence type="ECO:0000313" key="2">
    <source>
        <dbReference type="EMBL" id="KAJ8392110.1"/>
    </source>
</evidence>
<dbReference type="EMBL" id="JAINUG010000149">
    <property type="protein sequence ID" value="KAJ8392110.1"/>
    <property type="molecule type" value="Genomic_DNA"/>
</dbReference>